<evidence type="ECO:0000256" key="9">
    <source>
        <dbReference type="SAM" id="Phobius"/>
    </source>
</evidence>
<comment type="caution">
    <text evidence="11">The sequence shown here is derived from an EMBL/GenBank/DDBJ whole genome shotgun (WGS) entry which is preliminary data.</text>
</comment>
<dbReference type="PANTHER" id="PTHR19353:SF88">
    <property type="entry name" value="DELTA(5) FATTY ACID DESATURASE FAT-4"/>
    <property type="match status" value="1"/>
</dbReference>
<dbReference type="PROSITE" id="PS50255">
    <property type="entry name" value="CYTOCHROME_B5_2"/>
    <property type="match status" value="1"/>
</dbReference>
<keyword evidence="6" id="KW-0443">Lipid metabolism</keyword>
<comment type="subcellular location">
    <subcellularLocation>
        <location evidence="1">Membrane</location>
        <topology evidence="1">Multi-pass membrane protein</topology>
    </subcellularLocation>
</comment>
<reference evidence="11 12" key="1">
    <citation type="submission" date="2015-12" db="EMBL/GenBank/DDBJ databases">
        <title>The genome of Folsomia candida.</title>
        <authorList>
            <person name="Faddeeva A."/>
            <person name="Derks M.F."/>
            <person name="Anvar Y."/>
            <person name="Smit S."/>
            <person name="Van Straalen N."/>
            <person name="Roelofs D."/>
        </authorList>
    </citation>
    <scope>NUCLEOTIDE SEQUENCE [LARGE SCALE GENOMIC DNA]</scope>
    <source>
        <strain evidence="11 12">VU population</strain>
        <tissue evidence="11">Whole body</tissue>
    </source>
</reference>
<dbReference type="AlphaFoldDB" id="A0A226D3F2"/>
<evidence type="ECO:0000256" key="7">
    <source>
        <dbReference type="ARBA" id="ARBA00023136"/>
    </source>
</evidence>
<protein>
    <submittedName>
        <fullName evidence="11">Fatty acid desaturase 2</fullName>
    </submittedName>
</protein>
<dbReference type="InterPro" id="IPR001199">
    <property type="entry name" value="Cyt_B5-like_heme/steroid-bd"/>
</dbReference>
<dbReference type="OMA" id="NIMKTMF"/>
<evidence type="ECO:0000256" key="5">
    <source>
        <dbReference type="ARBA" id="ARBA00023002"/>
    </source>
</evidence>
<dbReference type="Pfam" id="PF00173">
    <property type="entry name" value="Cyt-b5"/>
    <property type="match status" value="1"/>
</dbReference>
<gene>
    <name evidence="11" type="ORF">Fcan01_25193</name>
</gene>
<feature type="region of interest" description="Disordered" evidence="8">
    <location>
        <begin position="64"/>
        <end position="83"/>
    </location>
</feature>
<dbReference type="Gene3D" id="3.10.120.10">
    <property type="entry name" value="Cytochrome b5-like heme/steroid binding domain"/>
    <property type="match status" value="1"/>
</dbReference>
<dbReference type="CDD" id="cd03506">
    <property type="entry name" value="Delta6-FADS-like"/>
    <property type="match status" value="1"/>
</dbReference>
<dbReference type="PIRSF" id="PIRSF015921">
    <property type="entry name" value="FA_sphinglp_des"/>
    <property type="match status" value="1"/>
</dbReference>
<evidence type="ECO:0000313" key="12">
    <source>
        <dbReference type="Proteomes" id="UP000198287"/>
    </source>
</evidence>
<keyword evidence="4 9" id="KW-1133">Transmembrane helix</keyword>
<feature type="transmembrane region" description="Helical" evidence="9">
    <location>
        <begin position="275"/>
        <end position="301"/>
    </location>
</feature>
<evidence type="ECO:0000256" key="1">
    <source>
        <dbReference type="ARBA" id="ARBA00004141"/>
    </source>
</evidence>
<dbReference type="PANTHER" id="PTHR19353">
    <property type="entry name" value="FATTY ACID DESATURASE 2"/>
    <property type="match status" value="1"/>
</dbReference>
<accession>A0A226D3F2</accession>
<dbReference type="Pfam" id="PF00487">
    <property type="entry name" value="FA_desaturase"/>
    <property type="match status" value="1"/>
</dbReference>
<feature type="domain" description="Cytochrome b5 heme-binding" evidence="10">
    <location>
        <begin position="1"/>
        <end position="51"/>
    </location>
</feature>
<dbReference type="EMBL" id="LNIX01000035">
    <property type="protein sequence ID" value="OXA40095.1"/>
    <property type="molecule type" value="Genomic_DNA"/>
</dbReference>
<dbReference type="OrthoDB" id="260091at2759"/>
<feature type="transmembrane region" description="Helical" evidence="9">
    <location>
        <begin position="172"/>
        <end position="189"/>
    </location>
</feature>
<dbReference type="GO" id="GO:0016717">
    <property type="term" value="F:oxidoreductase activity, acting on paired donors, with oxidation of a pair of donors resulting in the reduction of molecular oxygen to two molecules of water"/>
    <property type="evidence" value="ECO:0007669"/>
    <property type="project" value="TreeGrafter"/>
</dbReference>
<name>A0A226D3F2_FOLCA</name>
<comment type="similarity">
    <text evidence="2">Belongs to the fatty acid desaturase type 1 family.</text>
</comment>
<dbReference type="Proteomes" id="UP000198287">
    <property type="component" value="Unassembled WGS sequence"/>
</dbReference>
<feature type="transmembrane region" description="Helical" evidence="9">
    <location>
        <begin position="238"/>
        <end position="255"/>
    </location>
</feature>
<evidence type="ECO:0000256" key="8">
    <source>
        <dbReference type="SAM" id="MobiDB-lite"/>
    </source>
</evidence>
<dbReference type="SUPFAM" id="SSF55856">
    <property type="entry name" value="Cytochrome b5-like heme/steroid binding domain"/>
    <property type="match status" value="1"/>
</dbReference>
<keyword evidence="12" id="KW-1185">Reference proteome</keyword>
<evidence type="ECO:0000259" key="10">
    <source>
        <dbReference type="PROSITE" id="PS50255"/>
    </source>
</evidence>
<evidence type="ECO:0000256" key="2">
    <source>
        <dbReference type="ARBA" id="ARBA00009295"/>
    </source>
</evidence>
<keyword evidence="5" id="KW-0560">Oxidoreductase</keyword>
<dbReference type="GO" id="GO:0016020">
    <property type="term" value="C:membrane"/>
    <property type="evidence" value="ECO:0007669"/>
    <property type="project" value="UniProtKB-SubCell"/>
</dbReference>
<evidence type="ECO:0000256" key="6">
    <source>
        <dbReference type="ARBA" id="ARBA00023098"/>
    </source>
</evidence>
<dbReference type="InterPro" id="IPR005804">
    <property type="entry name" value="FA_desaturase_dom"/>
</dbReference>
<feature type="transmembrane region" description="Helical" evidence="9">
    <location>
        <begin position="134"/>
        <end position="152"/>
    </location>
</feature>
<organism evidence="11 12">
    <name type="scientific">Folsomia candida</name>
    <name type="common">Springtail</name>
    <dbReference type="NCBI Taxonomy" id="158441"/>
    <lineage>
        <taxon>Eukaryota</taxon>
        <taxon>Metazoa</taxon>
        <taxon>Ecdysozoa</taxon>
        <taxon>Arthropoda</taxon>
        <taxon>Hexapoda</taxon>
        <taxon>Collembola</taxon>
        <taxon>Entomobryomorpha</taxon>
        <taxon>Isotomoidea</taxon>
        <taxon>Isotomidae</taxon>
        <taxon>Proisotominae</taxon>
        <taxon>Folsomia</taxon>
    </lineage>
</organism>
<dbReference type="InterPro" id="IPR036400">
    <property type="entry name" value="Cyt_B5-like_heme/steroid_sf"/>
</dbReference>
<sequence>MHHKIDKLEILYDGYYYDVTEFSKRHPGGDIILYYTEKGEDATQAIQQFHNRFFRKVRSMMSNLKRRPAPDNESPLTPEERNRHQNITNDFNELFSWMQTQGLFAPSPLRNIWRIIECSLIWMTGVYFCGNSRFSLQFLGAVLFGLGAGRAGWVMHEAGHHSLTGNHKADRLIQSIILGVLDGVAGGWWRRHHNKHHAMPQRIDYDLDLNTMPVVANAIEIVKDGRHGRSFFIQNQKWLFLALDCCLATMAWRMYSSPRSAIKYRNYFDLVMMGIHWWIMLSFAAPWTIIFGIWVAGTYLFGNFALSHSRLPVAKKQTHWVEYAFRHTANIKSSLWMDWWTGYLNFEIVHHLFPTLPPFRSYLVRDKVMALAAKYDLPYNEVSYMEAWAQNFRNLDNVAKHFKQM</sequence>
<evidence type="ECO:0000256" key="4">
    <source>
        <dbReference type="ARBA" id="ARBA00022989"/>
    </source>
</evidence>
<proteinExistence type="inferred from homology"/>
<keyword evidence="3 9" id="KW-0812">Transmembrane</keyword>
<dbReference type="GO" id="GO:0006629">
    <property type="term" value="P:lipid metabolic process"/>
    <property type="evidence" value="ECO:0007669"/>
    <property type="project" value="UniProtKB-KW"/>
</dbReference>
<evidence type="ECO:0000256" key="3">
    <source>
        <dbReference type="ARBA" id="ARBA00022692"/>
    </source>
</evidence>
<keyword evidence="7 9" id="KW-0472">Membrane</keyword>
<evidence type="ECO:0000313" key="11">
    <source>
        <dbReference type="EMBL" id="OXA40095.1"/>
    </source>
</evidence>
<dbReference type="InterPro" id="IPR012171">
    <property type="entry name" value="Fatty_acid_desaturase"/>
</dbReference>